<comment type="similarity">
    <text evidence="1">Belongs to the bacterial ribosomal protein bL9 family.</text>
</comment>
<dbReference type="InterPro" id="IPR000244">
    <property type="entry name" value="Ribosomal_bL9"/>
</dbReference>
<keyword evidence="9" id="KW-1185">Reference proteome</keyword>
<evidence type="ECO:0000256" key="6">
    <source>
        <dbReference type="SAM" id="MobiDB-lite"/>
    </source>
</evidence>
<accession>A0ABY7FWD0</accession>
<sequence>MCRQVSEAETCNCRSIGLKGTLVEVKKNIFRNVLYPSGDAVYASPENIEYYKKYRQISIEEGIDYDMKQLMMKLSGLHLPVYMNPHESWTLSTDHLRVALRKQGVWVEAQNLIPPKTPVTLLGEFTFKIQMSNRLATHVRGTVVPIDEAGQPDLDTELPPMWGNEPLNEKAPLEYLKNTQETEPDAEDK</sequence>
<evidence type="ECO:0000256" key="3">
    <source>
        <dbReference type="ARBA" id="ARBA00023274"/>
    </source>
</evidence>
<dbReference type="EMBL" id="CP111025">
    <property type="protein sequence ID" value="WAR25041.1"/>
    <property type="molecule type" value="Genomic_DNA"/>
</dbReference>
<evidence type="ECO:0000256" key="5">
    <source>
        <dbReference type="ARBA" id="ARBA00035381"/>
    </source>
</evidence>
<reference evidence="8" key="1">
    <citation type="submission" date="2022-11" db="EMBL/GenBank/DDBJ databases">
        <title>Centuries of genome instability and evolution in soft-shell clam transmissible cancer (bioRxiv).</title>
        <authorList>
            <person name="Hart S.F.M."/>
            <person name="Yonemitsu M.A."/>
            <person name="Giersch R.M."/>
            <person name="Beal B.F."/>
            <person name="Arriagada G."/>
            <person name="Davis B.W."/>
            <person name="Ostrander E.A."/>
            <person name="Goff S.P."/>
            <person name="Metzger M.J."/>
        </authorList>
    </citation>
    <scope>NUCLEOTIDE SEQUENCE</scope>
    <source>
        <strain evidence="8">MELC-2E11</strain>
        <tissue evidence="8">Siphon/mantle</tissue>
    </source>
</reference>
<dbReference type="SUPFAM" id="SSF55658">
    <property type="entry name" value="L9 N-domain-like"/>
    <property type="match status" value="1"/>
</dbReference>
<protein>
    <recommendedName>
        <fullName evidence="4">Large ribosomal subunit protein bL9m</fullName>
    </recommendedName>
    <alternativeName>
        <fullName evidence="5">39S ribosomal protein L9, mitochondrial</fullName>
    </alternativeName>
</protein>
<evidence type="ECO:0000256" key="1">
    <source>
        <dbReference type="ARBA" id="ARBA00010605"/>
    </source>
</evidence>
<dbReference type="Proteomes" id="UP001164746">
    <property type="component" value="Chromosome 14"/>
</dbReference>
<evidence type="ECO:0000256" key="4">
    <source>
        <dbReference type="ARBA" id="ARBA00035194"/>
    </source>
</evidence>
<evidence type="ECO:0000313" key="9">
    <source>
        <dbReference type="Proteomes" id="UP001164746"/>
    </source>
</evidence>
<evidence type="ECO:0000256" key="2">
    <source>
        <dbReference type="ARBA" id="ARBA00022980"/>
    </source>
</evidence>
<organism evidence="8 9">
    <name type="scientific">Mya arenaria</name>
    <name type="common">Soft-shell clam</name>
    <dbReference type="NCBI Taxonomy" id="6604"/>
    <lineage>
        <taxon>Eukaryota</taxon>
        <taxon>Metazoa</taxon>
        <taxon>Spiralia</taxon>
        <taxon>Lophotrochozoa</taxon>
        <taxon>Mollusca</taxon>
        <taxon>Bivalvia</taxon>
        <taxon>Autobranchia</taxon>
        <taxon>Heteroconchia</taxon>
        <taxon>Euheterodonta</taxon>
        <taxon>Imparidentia</taxon>
        <taxon>Neoheterodontei</taxon>
        <taxon>Myida</taxon>
        <taxon>Myoidea</taxon>
        <taxon>Myidae</taxon>
        <taxon>Mya</taxon>
    </lineage>
</organism>
<dbReference type="InterPro" id="IPR020070">
    <property type="entry name" value="Ribosomal_bL9_N"/>
</dbReference>
<feature type="region of interest" description="Disordered" evidence="6">
    <location>
        <begin position="147"/>
        <end position="189"/>
    </location>
</feature>
<keyword evidence="3" id="KW-0687">Ribonucleoprotein</keyword>
<evidence type="ECO:0000313" key="8">
    <source>
        <dbReference type="EMBL" id="WAR25041.1"/>
    </source>
</evidence>
<dbReference type="InterPro" id="IPR009027">
    <property type="entry name" value="Ribosomal_bL9/RNase_H1_N"/>
</dbReference>
<dbReference type="Gene3D" id="3.40.5.10">
    <property type="entry name" value="Ribosomal protein L9, N-terminal domain"/>
    <property type="match status" value="1"/>
</dbReference>
<proteinExistence type="inferred from homology"/>
<dbReference type="PANTHER" id="PTHR21368">
    <property type="entry name" value="50S RIBOSOMAL PROTEIN L9"/>
    <property type="match status" value="1"/>
</dbReference>
<name>A0ABY7FWD0_MYAAR</name>
<feature type="domain" description="Ribosomal protein L9" evidence="7">
    <location>
        <begin position="15"/>
        <end position="50"/>
    </location>
</feature>
<dbReference type="Pfam" id="PF01281">
    <property type="entry name" value="Ribosomal_L9_N"/>
    <property type="match status" value="1"/>
</dbReference>
<dbReference type="InterPro" id="IPR036935">
    <property type="entry name" value="Ribosomal_bL9_N_sf"/>
</dbReference>
<keyword evidence="2" id="KW-0689">Ribosomal protein</keyword>
<evidence type="ECO:0000259" key="7">
    <source>
        <dbReference type="Pfam" id="PF01281"/>
    </source>
</evidence>
<gene>
    <name evidence="8" type="ORF">MAR_010745</name>
</gene>